<proteinExistence type="predicted"/>
<dbReference type="GO" id="GO:0016740">
    <property type="term" value="F:transferase activity"/>
    <property type="evidence" value="ECO:0007669"/>
    <property type="project" value="UniProtKB-KW"/>
</dbReference>
<keyword evidence="1" id="KW-0808">Transferase</keyword>
<evidence type="ECO:0000256" key="2">
    <source>
        <dbReference type="ARBA" id="ARBA00022737"/>
    </source>
</evidence>
<dbReference type="PANTHER" id="PTHR43300:SF11">
    <property type="entry name" value="ACETYLTRANSFERASE RV3034C-RELATED"/>
    <property type="match status" value="1"/>
</dbReference>
<dbReference type="SUPFAM" id="SSF51161">
    <property type="entry name" value="Trimeric LpxA-like enzymes"/>
    <property type="match status" value="1"/>
</dbReference>
<dbReference type="PANTHER" id="PTHR43300">
    <property type="entry name" value="ACETYLTRANSFERASE"/>
    <property type="match status" value="1"/>
</dbReference>
<reference evidence="3 4" key="1">
    <citation type="submission" date="2014-02" db="EMBL/GenBank/DDBJ databases">
        <title>Draft genome sequence of Lysinibacillus sinduriensis JCM 15800.</title>
        <authorList>
            <person name="Zhang F."/>
            <person name="Wang G."/>
            <person name="Zhang L."/>
        </authorList>
    </citation>
    <scope>NUCLEOTIDE SEQUENCE [LARGE SCALE GENOMIC DNA]</scope>
    <source>
        <strain evidence="3 4">JCM 15800</strain>
    </source>
</reference>
<name>A0A0A3HVL8_9BACL</name>
<evidence type="ECO:0000256" key="1">
    <source>
        <dbReference type="ARBA" id="ARBA00022679"/>
    </source>
</evidence>
<gene>
    <name evidence="3" type="ORF">CD33_06385</name>
</gene>
<dbReference type="CDD" id="cd03349">
    <property type="entry name" value="LbH_XAT"/>
    <property type="match status" value="1"/>
</dbReference>
<dbReference type="Proteomes" id="UP000030408">
    <property type="component" value="Unassembled WGS sequence"/>
</dbReference>
<dbReference type="AlphaFoldDB" id="A0A0A3HVL8"/>
<evidence type="ECO:0008006" key="5">
    <source>
        <dbReference type="Google" id="ProtNLM"/>
    </source>
</evidence>
<dbReference type="PROSITE" id="PS00101">
    <property type="entry name" value="HEXAPEP_TRANSFERASES"/>
    <property type="match status" value="1"/>
</dbReference>
<protein>
    <recommendedName>
        <fullName evidence="5">Chloramphenicol acetyltransferase</fullName>
    </recommendedName>
</protein>
<dbReference type="InterPro" id="IPR050179">
    <property type="entry name" value="Trans_hexapeptide_repeat"/>
</dbReference>
<dbReference type="InterPro" id="IPR018357">
    <property type="entry name" value="Hexapep_transf_CS"/>
</dbReference>
<dbReference type="eggNOG" id="COG0110">
    <property type="taxonomic scope" value="Bacteria"/>
</dbReference>
<keyword evidence="2" id="KW-0677">Repeat</keyword>
<evidence type="ECO:0000313" key="4">
    <source>
        <dbReference type="Proteomes" id="UP000030408"/>
    </source>
</evidence>
<evidence type="ECO:0000313" key="3">
    <source>
        <dbReference type="EMBL" id="KGR76494.1"/>
    </source>
</evidence>
<dbReference type="Pfam" id="PF00132">
    <property type="entry name" value="Hexapep"/>
    <property type="match status" value="1"/>
</dbReference>
<dbReference type="EMBL" id="JPVO01000045">
    <property type="protein sequence ID" value="KGR76494.1"/>
    <property type="molecule type" value="Genomic_DNA"/>
</dbReference>
<keyword evidence="4" id="KW-1185">Reference proteome</keyword>
<accession>A0A0A3HVL8</accession>
<dbReference type="InterPro" id="IPR001451">
    <property type="entry name" value="Hexapep"/>
</dbReference>
<comment type="caution">
    <text evidence="3">The sequence shown here is derived from an EMBL/GenBank/DDBJ whole genome shotgun (WGS) entry which is preliminary data.</text>
</comment>
<dbReference type="Gene3D" id="2.160.10.10">
    <property type="entry name" value="Hexapeptide repeat proteins"/>
    <property type="match status" value="1"/>
</dbReference>
<sequence length="185" mass="20388">MVNGKEIGKFTYGYESHCHRSNVLKSIGSFCSINGSARIGDGNHPLDLITTHPILYMATNDMVGVENISGISNNRLMETPSENNGSVIIGNDVWIGANAVILPNVKIGDGAVIGAGAIVTKNVAPYTVVVGVPARPLRKRFRDEEIEILLKVKWWDWDNETIKERLDLLGDPKKFFDSYRGGKFE</sequence>
<organism evidence="3 4">
    <name type="scientific">Ureibacillus sinduriensis BLB-1 = JCM 15800</name>
    <dbReference type="NCBI Taxonomy" id="1384057"/>
    <lineage>
        <taxon>Bacteria</taxon>
        <taxon>Bacillati</taxon>
        <taxon>Bacillota</taxon>
        <taxon>Bacilli</taxon>
        <taxon>Bacillales</taxon>
        <taxon>Caryophanaceae</taxon>
        <taxon>Ureibacillus</taxon>
    </lineage>
</organism>
<dbReference type="InterPro" id="IPR011004">
    <property type="entry name" value="Trimer_LpxA-like_sf"/>
</dbReference>
<dbReference type="STRING" id="1384057.CD33_06385"/>